<keyword evidence="1" id="KW-1133">Transmembrane helix</keyword>
<organism evidence="2 3">
    <name type="scientific">Hymenobacter caeli</name>
    <dbReference type="NCBI Taxonomy" id="2735894"/>
    <lineage>
        <taxon>Bacteria</taxon>
        <taxon>Pseudomonadati</taxon>
        <taxon>Bacteroidota</taxon>
        <taxon>Cytophagia</taxon>
        <taxon>Cytophagales</taxon>
        <taxon>Hymenobacteraceae</taxon>
        <taxon>Hymenobacter</taxon>
    </lineage>
</organism>
<name>A0ABX2FT76_9BACT</name>
<protein>
    <submittedName>
        <fullName evidence="2">Uncharacterized protein</fullName>
    </submittedName>
</protein>
<feature type="transmembrane region" description="Helical" evidence="1">
    <location>
        <begin position="21"/>
        <end position="40"/>
    </location>
</feature>
<accession>A0ABX2FT76</accession>
<reference evidence="2 3" key="1">
    <citation type="submission" date="2020-05" db="EMBL/GenBank/DDBJ databases">
        <title>Genomic Encyclopedia of Type Strains, Phase IV (KMG-V): Genome sequencing to study the core and pangenomes of soil and plant-associated prokaryotes.</title>
        <authorList>
            <person name="Whitman W."/>
        </authorList>
    </citation>
    <scope>NUCLEOTIDE SEQUENCE [LARGE SCALE GENOMIC DNA]</scope>
    <source>
        <strain evidence="2 3">9A</strain>
    </source>
</reference>
<sequence>MPAHAISPPRLSQLVWHHYRWHLWVGLLIWASAVMPFAFIDCVKKKSLITASAYYANNHADAITSLACDQLETAVILLLLGLASAAVCGLIRHYYLFSISCKALTPNELVYKSLLAYEIPLVLMALVPWPVAYNRFSLSMVGHQLIIYLLFSLPWLLATGLASRRLATALFLPHSTK</sequence>
<evidence type="ECO:0000313" key="3">
    <source>
        <dbReference type="Proteomes" id="UP000779507"/>
    </source>
</evidence>
<keyword evidence="1" id="KW-0472">Membrane</keyword>
<keyword evidence="3" id="KW-1185">Reference proteome</keyword>
<gene>
    <name evidence="2" type="ORF">HNP98_003234</name>
</gene>
<feature type="transmembrane region" description="Helical" evidence="1">
    <location>
        <begin position="115"/>
        <end position="133"/>
    </location>
</feature>
<proteinExistence type="predicted"/>
<evidence type="ECO:0000313" key="2">
    <source>
        <dbReference type="EMBL" id="NRT20393.1"/>
    </source>
</evidence>
<dbReference type="EMBL" id="JABSNP010000016">
    <property type="protein sequence ID" value="NRT20393.1"/>
    <property type="molecule type" value="Genomic_DNA"/>
</dbReference>
<keyword evidence="1" id="KW-0812">Transmembrane</keyword>
<comment type="caution">
    <text evidence="2">The sequence shown here is derived from an EMBL/GenBank/DDBJ whole genome shotgun (WGS) entry which is preliminary data.</text>
</comment>
<dbReference type="RefSeq" id="WP_173811164.1">
    <property type="nucleotide sequence ID" value="NZ_JABSNP010000016.1"/>
</dbReference>
<feature type="transmembrane region" description="Helical" evidence="1">
    <location>
        <begin position="74"/>
        <end position="95"/>
    </location>
</feature>
<evidence type="ECO:0000256" key="1">
    <source>
        <dbReference type="SAM" id="Phobius"/>
    </source>
</evidence>
<feature type="transmembrane region" description="Helical" evidence="1">
    <location>
        <begin position="145"/>
        <end position="163"/>
    </location>
</feature>
<dbReference type="Proteomes" id="UP000779507">
    <property type="component" value="Unassembled WGS sequence"/>
</dbReference>